<dbReference type="Proteomes" id="UP001470230">
    <property type="component" value="Unassembled WGS sequence"/>
</dbReference>
<dbReference type="InterPro" id="IPR052925">
    <property type="entry name" value="Phage_Integrase-like_Recomb"/>
</dbReference>
<reference evidence="3 4" key="1">
    <citation type="submission" date="2024-04" db="EMBL/GenBank/DDBJ databases">
        <title>Tritrichomonas musculus Genome.</title>
        <authorList>
            <person name="Alves-Ferreira E."/>
            <person name="Grigg M."/>
            <person name="Lorenzi H."/>
            <person name="Galac M."/>
        </authorList>
    </citation>
    <scope>NUCLEOTIDE SEQUENCE [LARGE SCALE GENOMIC DNA]</scope>
    <source>
        <strain evidence="3 4">EAF2021</strain>
    </source>
</reference>
<evidence type="ECO:0000256" key="1">
    <source>
        <dbReference type="ARBA" id="ARBA00023125"/>
    </source>
</evidence>
<dbReference type="InterPro" id="IPR010998">
    <property type="entry name" value="Integrase_recombinase_N"/>
</dbReference>
<accession>A0ABR2HWM4</accession>
<organism evidence="3 4">
    <name type="scientific">Tritrichomonas musculus</name>
    <dbReference type="NCBI Taxonomy" id="1915356"/>
    <lineage>
        <taxon>Eukaryota</taxon>
        <taxon>Metamonada</taxon>
        <taxon>Parabasalia</taxon>
        <taxon>Tritrichomonadida</taxon>
        <taxon>Tritrichomonadidae</taxon>
        <taxon>Tritrichomonas</taxon>
    </lineage>
</organism>
<evidence type="ECO:0000313" key="3">
    <source>
        <dbReference type="EMBL" id="KAK8853763.1"/>
    </source>
</evidence>
<proteinExistence type="predicted"/>
<keyword evidence="2" id="KW-0233">DNA recombination</keyword>
<dbReference type="EMBL" id="JAPFFF010000021">
    <property type="protein sequence ID" value="KAK8853763.1"/>
    <property type="molecule type" value="Genomic_DNA"/>
</dbReference>
<dbReference type="PANTHER" id="PTHR34605:SF5">
    <property type="entry name" value="INTEGRASE_RECOMBINASE XERD HOMOLOG"/>
    <property type="match status" value="1"/>
</dbReference>
<evidence type="ECO:0000313" key="4">
    <source>
        <dbReference type="Proteomes" id="UP001470230"/>
    </source>
</evidence>
<evidence type="ECO:0000256" key="2">
    <source>
        <dbReference type="ARBA" id="ARBA00023172"/>
    </source>
</evidence>
<dbReference type="SUPFAM" id="SSF56349">
    <property type="entry name" value="DNA breaking-rejoining enzymes"/>
    <property type="match status" value="1"/>
</dbReference>
<keyword evidence="1" id="KW-0238">DNA-binding</keyword>
<dbReference type="InterPro" id="IPR011010">
    <property type="entry name" value="DNA_brk_join_enz"/>
</dbReference>
<sequence>MFGRNRNGYYNSNQPPLNNGSLFAPQVFQQGNIFNFQIQNQNYYNYQQNTQQFTGQTQHNYQQFETNNIQNTNAPDFDQFLNESQQYSEHSIAESSKKTYNSSISVYEEIMRTFQKEPYPITVEKLKVFITYQAKNGISLNTLKSYITGISFYFRSNDFPNLTLTNDFKKFKAGLERAFKDDNSPNAKLPFKIEYFIRLLELYDMSQIENVRLMFYMTLSFFAFLRISELYSLRKNQTGHGITTYLYNNNHKIYHSINCIGFIYNLKDDDPIVNITQDNLRKKLNNALEKLGLEKEKYSWHSFRRGGATLASQNHIDPAIIKTHGRWLSEAYLLYVDQDQDSAGLQISDVL</sequence>
<name>A0ABR2HWM4_9EUKA</name>
<gene>
    <name evidence="3" type="ORF">M9Y10_016306</name>
</gene>
<comment type="caution">
    <text evidence="3">The sequence shown here is derived from an EMBL/GenBank/DDBJ whole genome shotgun (WGS) entry which is preliminary data.</text>
</comment>
<dbReference type="InterPro" id="IPR013762">
    <property type="entry name" value="Integrase-like_cat_sf"/>
</dbReference>
<keyword evidence="4" id="KW-1185">Reference proteome</keyword>
<dbReference type="Gene3D" id="1.10.150.130">
    <property type="match status" value="1"/>
</dbReference>
<dbReference type="Gene3D" id="1.10.443.10">
    <property type="entry name" value="Intergrase catalytic core"/>
    <property type="match status" value="1"/>
</dbReference>
<dbReference type="PANTHER" id="PTHR34605">
    <property type="entry name" value="PHAGE_INTEGRASE DOMAIN-CONTAINING PROTEIN"/>
    <property type="match status" value="1"/>
</dbReference>
<protein>
    <recommendedName>
        <fullName evidence="5">Tyr recombinase domain-containing protein</fullName>
    </recommendedName>
</protein>
<evidence type="ECO:0008006" key="5">
    <source>
        <dbReference type="Google" id="ProtNLM"/>
    </source>
</evidence>